<evidence type="ECO:0000256" key="4">
    <source>
        <dbReference type="RuleBase" id="RU003744"/>
    </source>
</evidence>
<feature type="chain" id="PRO_5010864026" evidence="5">
    <location>
        <begin position="22"/>
        <end position="262"/>
    </location>
</feature>
<comment type="caution">
    <text evidence="7">The sequence shown here is derived from an EMBL/GenBank/DDBJ whole genome shotgun (WGS) entry which is preliminary data.</text>
</comment>
<dbReference type="Pfam" id="PF00497">
    <property type="entry name" value="SBP_bac_3"/>
    <property type="match status" value="1"/>
</dbReference>
<dbReference type="InterPro" id="IPR001638">
    <property type="entry name" value="Solute-binding_3/MltF_N"/>
</dbReference>
<dbReference type="Gene3D" id="3.40.190.10">
    <property type="entry name" value="Periplasmic binding protein-like II"/>
    <property type="match status" value="2"/>
</dbReference>
<feature type="signal peptide" evidence="5">
    <location>
        <begin position="1"/>
        <end position="21"/>
    </location>
</feature>
<name>A0A1X4NM39_9RHOB</name>
<evidence type="ECO:0000256" key="2">
    <source>
        <dbReference type="ARBA" id="ARBA00010333"/>
    </source>
</evidence>
<evidence type="ECO:0000313" key="7">
    <source>
        <dbReference type="EMBL" id="OSQ51365.1"/>
    </source>
</evidence>
<comment type="similarity">
    <text evidence="2 4">Belongs to the bacterial solute-binding protein 3 family.</text>
</comment>
<dbReference type="InterPro" id="IPR018313">
    <property type="entry name" value="SBP_3_CS"/>
</dbReference>
<proteinExistence type="inferred from homology"/>
<dbReference type="AlphaFoldDB" id="A0A1X4NM39"/>
<evidence type="ECO:0000256" key="3">
    <source>
        <dbReference type="ARBA" id="ARBA00022729"/>
    </source>
</evidence>
<dbReference type="SMART" id="SM00062">
    <property type="entry name" value="PBPb"/>
    <property type="match status" value="1"/>
</dbReference>
<organism evidence="7 8">
    <name type="scientific">Marivita geojedonensis</name>
    <dbReference type="NCBI Taxonomy" id="1123756"/>
    <lineage>
        <taxon>Bacteria</taxon>
        <taxon>Pseudomonadati</taxon>
        <taxon>Pseudomonadota</taxon>
        <taxon>Alphaproteobacteria</taxon>
        <taxon>Rhodobacterales</taxon>
        <taxon>Roseobacteraceae</taxon>
        <taxon>Marivita</taxon>
    </lineage>
</organism>
<reference evidence="7 8" key="1">
    <citation type="submission" date="2014-03" db="EMBL/GenBank/DDBJ databases">
        <title>The draft genome sequence of Marivita geojedonensis KCTC 23882.</title>
        <authorList>
            <person name="Lai Q."/>
            <person name="Shao Z."/>
        </authorList>
    </citation>
    <scope>NUCLEOTIDE SEQUENCE [LARGE SCALE GENOMIC DNA]</scope>
    <source>
        <strain evidence="7 8">DPG-138</strain>
    </source>
</reference>
<dbReference type="PANTHER" id="PTHR35936:SF17">
    <property type="entry name" value="ARGININE-BINDING EXTRACELLULAR PROTEIN ARTP"/>
    <property type="match status" value="1"/>
</dbReference>
<dbReference type="EMBL" id="JFKC01000005">
    <property type="protein sequence ID" value="OSQ51365.1"/>
    <property type="molecule type" value="Genomic_DNA"/>
</dbReference>
<dbReference type="Proteomes" id="UP000193926">
    <property type="component" value="Unassembled WGS sequence"/>
</dbReference>
<keyword evidence="8" id="KW-1185">Reference proteome</keyword>
<evidence type="ECO:0000256" key="1">
    <source>
        <dbReference type="ARBA" id="ARBA00004196"/>
    </source>
</evidence>
<keyword evidence="3 5" id="KW-0732">Signal</keyword>
<dbReference type="PANTHER" id="PTHR35936">
    <property type="entry name" value="MEMBRANE-BOUND LYTIC MUREIN TRANSGLYCOSYLASE F"/>
    <property type="match status" value="1"/>
</dbReference>
<protein>
    <submittedName>
        <fullName evidence="7">ABC transporter substrate-binding protein</fullName>
    </submittedName>
</protein>
<sequence>MKLTKLIATIAAATFATGAMAQDTVRMGTEGYYPPFNFFDSAGQVKGFDIDIGNALCAEMKVTCEWVTTDWDGIIPALNANKFDTIIASMSITDERLKVVSFTDPYYFNAARFIAAKDAGLGNALPSDMAGKIIGTQESTLEVEVLQQYFPDSEIKLYPKLDDALLDLESGRVDAAYASQFVLGAWLAKDDGACCEFIGEAARSDGNKGTGIAVRQSDTELLSNLNKALAAIVANGTYDEIRGQYFDFDIMTTPKTATELYK</sequence>
<accession>A0A1X4NM39</accession>
<gene>
    <name evidence="7" type="ORF">MGEO_07770</name>
</gene>
<dbReference type="RefSeq" id="WP_050931871.1">
    <property type="nucleotide sequence ID" value="NZ_JFKC01000005.1"/>
</dbReference>
<dbReference type="STRING" id="1123756.MGEO_07770"/>
<evidence type="ECO:0000259" key="6">
    <source>
        <dbReference type="SMART" id="SM00062"/>
    </source>
</evidence>
<evidence type="ECO:0000256" key="5">
    <source>
        <dbReference type="SAM" id="SignalP"/>
    </source>
</evidence>
<dbReference type="OrthoDB" id="9807134at2"/>
<evidence type="ECO:0000313" key="8">
    <source>
        <dbReference type="Proteomes" id="UP000193926"/>
    </source>
</evidence>
<dbReference type="GO" id="GO:0030313">
    <property type="term" value="C:cell envelope"/>
    <property type="evidence" value="ECO:0007669"/>
    <property type="project" value="UniProtKB-SubCell"/>
</dbReference>
<feature type="domain" description="Solute-binding protein family 3/N-terminal" evidence="6">
    <location>
        <begin position="24"/>
        <end position="249"/>
    </location>
</feature>
<dbReference type="PROSITE" id="PS01039">
    <property type="entry name" value="SBP_BACTERIAL_3"/>
    <property type="match status" value="1"/>
</dbReference>
<comment type="subcellular location">
    <subcellularLocation>
        <location evidence="1">Cell envelope</location>
    </subcellularLocation>
</comment>
<dbReference type="SUPFAM" id="SSF53850">
    <property type="entry name" value="Periplasmic binding protein-like II"/>
    <property type="match status" value="1"/>
</dbReference>